<dbReference type="Proteomes" id="UP000077202">
    <property type="component" value="Unassembled WGS sequence"/>
</dbReference>
<evidence type="ECO:0000256" key="1">
    <source>
        <dbReference type="SAM" id="MobiDB-lite"/>
    </source>
</evidence>
<sequence length="120" mass="12729">MLSHGRVNGPLGVTWSTAEQSARIRGDRVGASSSPATLMAPTHSATDPVPTTSSILNSPSTASPEVHREPKFGTEPSGPRTLGLLALDSVVSCREDLRMAYGVMVEFGSRYRLPKAKPLL</sequence>
<gene>
    <name evidence="2" type="ORF">AXG93_1520s1480</name>
</gene>
<accession>A0A176VGF1</accession>
<dbReference type="EMBL" id="LVLJ01003740">
    <property type="protein sequence ID" value="OAE19974.1"/>
    <property type="molecule type" value="Genomic_DNA"/>
</dbReference>
<reference evidence="2" key="1">
    <citation type="submission" date="2016-03" db="EMBL/GenBank/DDBJ databases">
        <title>Mechanisms controlling the formation of the plant cell surface in tip-growing cells are functionally conserved among land plants.</title>
        <authorList>
            <person name="Honkanen S."/>
            <person name="Jones V.A."/>
            <person name="Morieri G."/>
            <person name="Champion C."/>
            <person name="Hetherington A.J."/>
            <person name="Kelly S."/>
            <person name="Saint-Marcoux D."/>
            <person name="Proust H."/>
            <person name="Prescott H."/>
            <person name="Dolan L."/>
        </authorList>
    </citation>
    <scope>NUCLEOTIDE SEQUENCE [LARGE SCALE GENOMIC DNA]</scope>
    <source>
        <tissue evidence="2">Whole gametophyte</tissue>
    </source>
</reference>
<feature type="region of interest" description="Disordered" evidence="1">
    <location>
        <begin position="1"/>
        <end position="80"/>
    </location>
</feature>
<proteinExistence type="predicted"/>
<comment type="caution">
    <text evidence="2">The sequence shown here is derived from an EMBL/GenBank/DDBJ whole genome shotgun (WGS) entry which is preliminary data.</text>
</comment>
<organism evidence="2 3">
    <name type="scientific">Marchantia polymorpha subsp. ruderalis</name>
    <dbReference type="NCBI Taxonomy" id="1480154"/>
    <lineage>
        <taxon>Eukaryota</taxon>
        <taxon>Viridiplantae</taxon>
        <taxon>Streptophyta</taxon>
        <taxon>Embryophyta</taxon>
        <taxon>Marchantiophyta</taxon>
        <taxon>Marchantiopsida</taxon>
        <taxon>Marchantiidae</taxon>
        <taxon>Marchantiales</taxon>
        <taxon>Marchantiaceae</taxon>
        <taxon>Marchantia</taxon>
    </lineage>
</organism>
<evidence type="ECO:0000313" key="2">
    <source>
        <dbReference type="EMBL" id="OAE19974.1"/>
    </source>
</evidence>
<dbReference type="AlphaFoldDB" id="A0A176VGF1"/>
<feature type="compositionally biased region" description="Polar residues" evidence="1">
    <location>
        <begin position="43"/>
        <end position="63"/>
    </location>
</feature>
<evidence type="ECO:0000313" key="3">
    <source>
        <dbReference type="Proteomes" id="UP000077202"/>
    </source>
</evidence>
<keyword evidence="3" id="KW-1185">Reference proteome</keyword>
<protein>
    <submittedName>
        <fullName evidence="2">Uncharacterized protein</fullName>
    </submittedName>
</protein>
<name>A0A176VGF1_MARPO</name>